<dbReference type="PANTHER" id="PTHR42713:SF3">
    <property type="entry name" value="TRANSCRIPTIONAL REGULATORY PROTEIN HPTR"/>
    <property type="match status" value="1"/>
</dbReference>
<accession>A0A1C7ICB4</accession>
<name>A0A1C7ICB4_9FIRM</name>
<keyword evidence="7 13" id="KW-0238">DNA-binding</keyword>
<dbReference type="OrthoDB" id="9794370at2"/>
<dbReference type="Gene3D" id="3.40.50.2300">
    <property type="match status" value="1"/>
</dbReference>
<dbReference type="SUPFAM" id="SSF46689">
    <property type="entry name" value="Homeodomain-like"/>
    <property type="match status" value="1"/>
</dbReference>
<sequence length="496" mass="57852">MLRIIIADDERIIRETISRLIDWESLGIQIVGLCKNGLEAYDAIIDEYPDIVLTDIKMPGLSGLDLIEKLTQTHERIQFILLSGYGEFEYAKKAMRYGIKHYLLKPCNEQQIIDAVEDVKHELLKDPLESIPKSFEKTLFHSLMAEGIFCGGQIPELSDSYVNYLDFQNTPYSIHYLYFLEEKNLLECTYLIDEYMAVKCIGMLYHILYVKNTLLILIKGWEENKPSLFEFIDGLHFDSQTVQTTHRQDQYPNLESLFCILIQKLRRYDRIYYIDGCKKIPIYNYSCCLENLSDVCSRYWEKGMDSTALKSALEELFSSIQERDFLVYLLTKILIRQGQYLSGQVSLIVTELLLHVNEAKTVPEITALFFRNFDTFFPAASVSAYKPFIEKLLAYTEEHLSDPNLSLKWLSENYLYMNVDYVSKQFSRQTGEKFSNYLNKLRINRAKSLLIDCDTEKIYTIAEQVGCGNNPQYFSQLFKKYAKMTPTEYMKKMAGK</sequence>
<keyword evidence="5" id="KW-0902">Two-component regulatory system</keyword>
<evidence type="ECO:0000256" key="1">
    <source>
        <dbReference type="ARBA" id="ARBA00004496"/>
    </source>
</evidence>
<dbReference type="RefSeq" id="WP_065542646.1">
    <property type="nucleotide sequence ID" value="NZ_CP015405.2"/>
</dbReference>
<gene>
    <name evidence="13" type="ORF">A4V09_12320</name>
</gene>
<keyword evidence="4 10" id="KW-0597">Phosphoprotein</keyword>
<dbReference type="PROSITE" id="PS50110">
    <property type="entry name" value="RESPONSE_REGULATORY"/>
    <property type="match status" value="1"/>
</dbReference>
<dbReference type="InterPro" id="IPR001789">
    <property type="entry name" value="Sig_transdc_resp-reg_receiver"/>
</dbReference>
<comment type="function">
    <text evidence="9">May play the central regulatory role in sporulation. It may be an element of the effector pathway responsible for the activation of sporulation genes in response to nutritional stress. Spo0A may act in concert with spo0H (a sigma factor) to control the expression of some genes that are critical to the sporulation process.</text>
</comment>
<dbReference type="AlphaFoldDB" id="A0A1C7ICB4"/>
<evidence type="ECO:0000259" key="12">
    <source>
        <dbReference type="PROSITE" id="PS50110"/>
    </source>
</evidence>
<dbReference type="CDD" id="cd17536">
    <property type="entry name" value="REC_YesN-like"/>
    <property type="match status" value="1"/>
</dbReference>
<evidence type="ECO:0000313" key="13">
    <source>
        <dbReference type="EMBL" id="ANU76483.1"/>
    </source>
</evidence>
<evidence type="ECO:0000256" key="9">
    <source>
        <dbReference type="ARBA" id="ARBA00024867"/>
    </source>
</evidence>
<feature type="domain" description="HTH araC/xylS-type" evidence="11">
    <location>
        <begin position="390"/>
        <end position="492"/>
    </location>
</feature>
<evidence type="ECO:0000256" key="4">
    <source>
        <dbReference type="ARBA" id="ARBA00022553"/>
    </source>
</evidence>
<evidence type="ECO:0000256" key="8">
    <source>
        <dbReference type="ARBA" id="ARBA00023163"/>
    </source>
</evidence>
<dbReference type="InterPro" id="IPR011006">
    <property type="entry name" value="CheY-like_superfamily"/>
</dbReference>
<dbReference type="SMART" id="SM00342">
    <property type="entry name" value="HTH_ARAC"/>
    <property type="match status" value="1"/>
</dbReference>
<dbReference type="Gene3D" id="1.10.10.60">
    <property type="entry name" value="Homeodomain-like"/>
    <property type="match status" value="2"/>
</dbReference>
<comment type="subcellular location">
    <subcellularLocation>
        <location evidence="1">Cytoplasm</location>
    </subcellularLocation>
</comment>
<organism evidence="13 14">
    <name type="scientific">Blautia pseudococcoides</name>
    <dbReference type="NCBI Taxonomy" id="1796616"/>
    <lineage>
        <taxon>Bacteria</taxon>
        <taxon>Bacillati</taxon>
        <taxon>Bacillota</taxon>
        <taxon>Clostridia</taxon>
        <taxon>Lachnospirales</taxon>
        <taxon>Lachnospiraceae</taxon>
        <taxon>Blautia</taxon>
    </lineage>
</organism>
<dbReference type="STRING" id="1796616.A4V09_12320"/>
<dbReference type="Pfam" id="PF00072">
    <property type="entry name" value="Response_reg"/>
    <property type="match status" value="1"/>
</dbReference>
<keyword evidence="8" id="KW-0804">Transcription</keyword>
<dbReference type="SMART" id="SM00448">
    <property type="entry name" value="REC"/>
    <property type="match status" value="1"/>
</dbReference>
<proteinExistence type="predicted"/>
<dbReference type="KEGG" id="byl:A4V09_12320"/>
<dbReference type="InterPro" id="IPR051552">
    <property type="entry name" value="HptR"/>
</dbReference>
<dbReference type="PANTHER" id="PTHR42713">
    <property type="entry name" value="HISTIDINE KINASE-RELATED"/>
    <property type="match status" value="1"/>
</dbReference>
<evidence type="ECO:0000256" key="7">
    <source>
        <dbReference type="ARBA" id="ARBA00023125"/>
    </source>
</evidence>
<dbReference type="PROSITE" id="PS01124">
    <property type="entry name" value="HTH_ARAC_FAMILY_2"/>
    <property type="match status" value="1"/>
</dbReference>
<protein>
    <recommendedName>
        <fullName evidence="2">Stage 0 sporulation protein A homolog</fullName>
    </recommendedName>
</protein>
<feature type="modified residue" description="4-aspartylphosphate" evidence="10">
    <location>
        <position position="55"/>
    </location>
</feature>
<dbReference type="GO" id="GO:0043565">
    <property type="term" value="F:sequence-specific DNA binding"/>
    <property type="evidence" value="ECO:0007669"/>
    <property type="project" value="InterPro"/>
</dbReference>
<evidence type="ECO:0000256" key="2">
    <source>
        <dbReference type="ARBA" id="ARBA00018672"/>
    </source>
</evidence>
<evidence type="ECO:0000256" key="5">
    <source>
        <dbReference type="ARBA" id="ARBA00023012"/>
    </source>
</evidence>
<dbReference type="GO" id="GO:0003700">
    <property type="term" value="F:DNA-binding transcription factor activity"/>
    <property type="evidence" value="ECO:0007669"/>
    <property type="project" value="InterPro"/>
</dbReference>
<reference evidence="13" key="1">
    <citation type="submission" date="2017-04" db="EMBL/GenBank/DDBJ databases">
        <title>Complete Genome Sequences of Twelve Strains of a Stable Defined Moderately Diverse Mouse Microbiota 2 (sDMDMm2).</title>
        <authorList>
            <person name="Uchimura Y."/>
            <person name="Wyss M."/>
            <person name="Brugiroux S."/>
            <person name="Limenitakis J.P."/>
            <person name="Stecher B."/>
            <person name="McCoy K.D."/>
            <person name="Macpherson A.J."/>
        </authorList>
    </citation>
    <scope>NUCLEOTIDE SEQUENCE</scope>
    <source>
        <strain evidence="13">YL58</strain>
    </source>
</reference>
<dbReference type="Proteomes" id="UP000092574">
    <property type="component" value="Chromosome"/>
</dbReference>
<dbReference type="InterPro" id="IPR009057">
    <property type="entry name" value="Homeodomain-like_sf"/>
</dbReference>
<evidence type="ECO:0000256" key="3">
    <source>
        <dbReference type="ARBA" id="ARBA00022490"/>
    </source>
</evidence>
<dbReference type="GO" id="GO:0000160">
    <property type="term" value="P:phosphorelay signal transduction system"/>
    <property type="evidence" value="ECO:0007669"/>
    <property type="project" value="UniProtKB-KW"/>
</dbReference>
<dbReference type="Pfam" id="PF12833">
    <property type="entry name" value="HTH_18"/>
    <property type="match status" value="1"/>
</dbReference>
<dbReference type="GO" id="GO:0005737">
    <property type="term" value="C:cytoplasm"/>
    <property type="evidence" value="ECO:0007669"/>
    <property type="project" value="UniProtKB-SubCell"/>
</dbReference>
<keyword evidence="3" id="KW-0963">Cytoplasm</keyword>
<keyword evidence="6" id="KW-0805">Transcription regulation</keyword>
<evidence type="ECO:0000256" key="10">
    <source>
        <dbReference type="PROSITE-ProRule" id="PRU00169"/>
    </source>
</evidence>
<feature type="domain" description="Response regulatory" evidence="12">
    <location>
        <begin position="3"/>
        <end position="120"/>
    </location>
</feature>
<dbReference type="InterPro" id="IPR018060">
    <property type="entry name" value="HTH_AraC"/>
</dbReference>
<evidence type="ECO:0000259" key="11">
    <source>
        <dbReference type="PROSITE" id="PS01124"/>
    </source>
</evidence>
<evidence type="ECO:0000256" key="6">
    <source>
        <dbReference type="ARBA" id="ARBA00023015"/>
    </source>
</evidence>
<evidence type="ECO:0000313" key="14">
    <source>
        <dbReference type="Proteomes" id="UP000092574"/>
    </source>
</evidence>
<keyword evidence="14" id="KW-1185">Reference proteome</keyword>
<dbReference type="SUPFAM" id="SSF52172">
    <property type="entry name" value="CheY-like"/>
    <property type="match status" value="1"/>
</dbReference>
<dbReference type="EMBL" id="CP015405">
    <property type="protein sequence ID" value="ANU76483.1"/>
    <property type="molecule type" value="Genomic_DNA"/>
</dbReference>